<dbReference type="CDD" id="cd06261">
    <property type="entry name" value="TM_PBP2"/>
    <property type="match status" value="1"/>
</dbReference>
<feature type="transmembrane region" description="Helical" evidence="7">
    <location>
        <begin position="20"/>
        <end position="40"/>
    </location>
</feature>
<dbReference type="PANTHER" id="PTHR30151">
    <property type="entry name" value="ALKANE SULFONATE ABC TRANSPORTER-RELATED, MEMBRANE SUBUNIT"/>
    <property type="match status" value="1"/>
</dbReference>
<dbReference type="InterPro" id="IPR035906">
    <property type="entry name" value="MetI-like_sf"/>
</dbReference>
<evidence type="ECO:0000256" key="5">
    <source>
        <dbReference type="ARBA" id="ARBA00022989"/>
    </source>
</evidence>
<evidence type="ECO:0000256" key="3">
    <source>
        <dbReference type="ARBA" id="ARBA00022475"/>
    </source>
</evidence>
<dbReference type="Gene3D" id="1.10.3720.10">
    <property type="entry name" value="MetI-like"/>
    <property type="match status" value="1"/>
</dbReference>
<evidence type="ECO:0000256" key="6">
    <source>
        <dbReference type="ARBA" id="ARBA00023136"/>
    </source>
</evidence>
<reference evidence="9 10" key="1">
    <citation type="submission" date="2020-08" db="EMBL/GenBank/DDBJ databases">
        <title>Complete genome and description of Campylobacter massiliensis Marseille-Q3452 sp. nov.</title>
        <authorList>
            <person name="Antezack A."/>
        </authorList>
    </citation>
    <scope>NUCLEOTIDE SEQUENCE [LARGE SCALE GENOMIC DNA]</scope>
    <source>
        <strain evidence="9 10">Marseille-Q3452</strain>
    </source>
</reference>
<dbReference type="Pfam" id="PF00528">
    <property type="entry name" value="BPD_transp_1"/>
    <property type="match status" value="1"/>
</dbReference>
<comment type="subcellular location">
    <subcellularLocation>
        <location evidence="1 7">Cell membrane</location>
        <topology evidence="1 7">Multi-pass membrane protein</topology>
    </subcellularLocation>
</comment>
<evidence type="ECO:0000313" key="9">
    <source>
        <dbReference type="EMBL" id="MBC2881697.1"/>
    </source>
</evidence>
<dbReference type="InterPro" id="IPR000515">
    <property type="entry name" value="MetI-like"/>
</dbReference>
<protein>
    <submittedName>
        <fullName evidence="9">ABC transporter permease subunit</fullName>
    </submittedName>
</protein>
<keyword evidence="2 7" id="KW-0813">Transport</keyword>
<keyword evidence="3" id="KW-1003">Cell membrane</keyword>
<evidence type="ECO:0000256" key="4">
    <source>
        <dbReference type="ARBA" id="ARBA00022692"/>
    </source>
</evidence>
<keyword evidence="5 7" id="KW-1133">Transmembrane helix</keyword>
<keyword evidence="4 7" id="KW-0812">Transmembrane</keyword>
<accession>A0A842J1S9</accession>
<organism evidence="9 10">
    <name type="scientific">Campylobacter massiliensis</name>
    <dbReference type="NCBI Taxonomy" id="2762557"/>
    <lineage>
        <taxon>Bacteria</taxon>
        <taxon>Pseudomonadati</taxon>
        <taxon>Campylobacterota</taxon>
        <taxon>Epsilonproteobacteria</taxon>
        <taxon>Campylobacterales</taxon>
        <taxon>Campylobacteraceae</taxon>
        <taxon>Campylobacter</taxon>
    </lineage>
</organism>
<feature type="domain" description="ABC transmembrane type-1" evidence="8">
    <location>
        <begin position="72"/>
        <end position="258"/>
    </location>
</feature>
<feature type="transmembrane region" description="Helical" evidence="7">
    <location>
        <begin position="138"/>
        <end position="157"/>
    </location>
</feature>
<feature type="transmembrane region" description="Helical" evidence="7">
    <location>
        <begin position="240"/>
        <end position="259"/>
    </location>
</feature>
<keyword evidence="10" id="KW-1185">Reference proteome</keyword>
<proteinExistence type="inferred from homology"/>
<dbReference type="GO" id="GO:0055085">
    <property type="term" value="P:transmembrane transport"/>
    <property type="evidence" value="ECO:0007669"/>
    <property type="project" value="InterPro"/>
</dbReference>
<dbReference type="AlphaFoldDB" id="A0A842J1S9"/>
<dbReference type="RefSeq" id="WP_185897438.1">
    <property type="nucleotide sequence ID" value="NZ_JACLZK010000001.1"/>
</dbReference>
<evidence type="ECO:0000256" key="2">
    <source>
        <dbReference type="ARBA" id="ARBA00022448"/>
    </source>
</evidence>
<name>A0A842J1S9_9BACT</name>
<evidence type="ECO:0000313" key="10">
    <source>
        <dbReference type="Proteomes" id="UP000552683"/>
    </source>
</evidence>
<feature type="transmembrane region" description="Helical" evidence="7">
    <location>
        <begin position="110"/>
        <end position="132"/>
    </location>
</feature>
<sequence>MILIDNVKKDRGAFLKVADYLWGGFSGLATIALIIALWQIGSELGGEFLLPAPEAVFVRAYELLADYKNSEINITLVRSLVGVGTACAIGITLGLVAGAYRSFAAFLKPVITTLLSMPPIIWIVLAIFWFGFGDEGEILAVNVVFTIIITVLPLTFASSMVGMMSVSEELKEVFDAYKLGICKKIRHLYVPHLTSHIISSLSVAVGMGVKIVIMGELLGANDGMGAKIASARVMLDTTEVMAYVVLTIAIIMLFEYLVIEPLKITLMPWKR</sequence>
<dbReference type="PROSITE" id="PS50928">
    <property type="entry name" value="ABC_TM1"/>
    <property type="match status" value="1"/>
</dbReference>
<gene>
    <name evidence="9" type="ORF">H7R39_00105</name>
</gene>
<dbReference type="SUPFAM" id="SSF161098">
    <property type="entry name" value="MetI-like"/>
    <property type="match status" value="1"/>
</dbReference>
<evidence type="ECO:0000259" key="8">
    <source>
        <dbReference type="PROSITE" id="PS50928"/>
    </source>
</evidence>
<dbReference type="PANTHER" id="PTHR30151:SF0">
    <property type="entry name" value="ABC TRANSPORTER PERMEASE PROTEIN MJ0413-RELATED"/>
    <property type="match status" value="1"/>
</dbReference>
<feature type="transmembrane region" description="Helical" evidence="7">
    <location>
        <begin position="76"/>
        <end position="98"/>
    </location>
</feature>
<comment type="similarity">
    <text evidence="7">Belongs to the binding-protein-dependent transport system permease family.</text>
</comment>
<evidence type="ECO:0000256" key="1">
    <source>
        <dbReference type="ARBA" id="ARBA00004651"/>
    </source>
</evidence>
<evidence type="ECO:0000256" key="7">
    <source>
        <dbReference type="RuleBase" id="RU363032"/>
    </source>
</evidence>
<dbReference type="GO" id="GO:0005886">
    <property type="term" value="C:plasma membrane"/>
    <property type="evidence" value="ECO:0007669"/>
    <property type="project" value="UniProtKB-SubCell"/>
</dbReference>
<dbReference type="Proteomes" id="UP000552683">
    <property type="component" value="Unassembled WGS sequence"/>
</dbReference>
<comment type="caution">
    <text evidence="9">The sequence shown here is derived from an EMBL/GenBank/DDBJ whole genome shotgun (WGS) entry which is preliminary data.</text>
</comment>
<keyword evidence="6 7" id="KW-0472">Membrane</keyword>
<dbReference type="EMBL" id="JACLZK010000001">
    <property type="protein sequence ID" value="MBC2881697.1"/>
    <property type="molecule type" value="Genomic_DNA"/>
</dbReference>
<feature type="transmembrane region" description="Helical" evidence="7">
    <location>
        <begin position="193"/>
        <end position="213"/>
    </location>
</feature>